<evidence type="ECO:0000256" key="5">
    <source>
        <dbReference type="ARBA" id="ARBA00023012"/>
    </source>
</evidence>
<dbReference type="SMART" id="SM00387">
    <property type="entry name" value="HATPase_c"/>
    <property type="match status" value="1"/>
</dbReference>
<accession>A0A1F4U7X9</accession>
<evidence type="ECO:0000256" key="4">
    <source>
        <dbReference type="ARBA" id="ARBA00022777"/>
    </source>
</evidence>
<evidence type="ECO:0000313" key="7">
    <source>
        <dbReference type="EMBL" id="OGC41055.1"/>
    </source>
</evidence>
<dbReference type="InterPro" id="IPR050736">
    <property type="entry name" value="Sensor_HK_Regulatory"/>
</dbReference>
<evidence type="ECO:0000256" key="1">
    <source>
        <dbReference type="ARBA" id="ARBA00000085"/>
    </source>
</evidence>
<dbReference type="InterPro" id="IPR003594">
    <property type="entry name" value="HATPase_dom"/>
</dbReference>
<evidence type="ECO:0000256" key="2">
    <source>
        <dbReference type="ARBA" id="ARBA00012438"/>
    </source>
</evidence>
<dbReference type="Pfam" id="PF02518">
    <property type="entry name" value="HATPase_c"/>
    <property type="match status" value="1"/>
</dbReference>
<evidence type="ECO:0000259" key="6">
    <source>
        <dbReference type="PROSITE" id="PS50109"/>
    </source>
</evidence>
<evidence type="ECO:0000313" key="8">
    <source>
        <dbReference type="Proteomes" id="UP000179242"/>
    </source>
</evidence>
<dbReference type="GO" id="GO:0000160">
    <property type="term" value="P:phosphorelay signal transduction system"/>
    <property type="evidence" value="ECO:0007669"/>
    <property type="project" value="UniProtKB-KW"/>
</dbReference>
<dbReference type="PANTHER" id="PTHR43711:SF1">
    <property type="entry name" value="HISTIDINE KINASE 1"/>
    <property type="match status" value="1"/>
</dbReference>
<dbReference type="InterPro" id="IPR004358">
    <property type="entry name" value="Sig_transdc_His_kin-like_C"/>
</dbReference>
<name>A0A1F4U7X9_UNCSA</name>
<dbReference type="PRINTS" id="PR00344">
    <property type="entry name" value="BCTRLSENSOR"/>
</dbReference>
<dbReference type="InterPro" id="IPR036890">
    <property type="entry name" value="HATPase_C_sf"/>
</dbReference>
<keyword evidence="3" id="KW-0808">Transferase</keyword>
<dbReference type="PROSITE" id="PS50109">
    <property type="entry name" value="HIS_KIN"/>
    <property type="match status" value="1"/>
</dbReference>
<proteinExistence type="predicted"/>
<dbReference type="Proteomes" id="UP000179242">
    <property type="component" value="Unassembled WGS sequence"/>
</dbReference>
<dbReference type="InterPro" id="IPR005467">
    <property type="entry name" value="His_kinase_dom"/>
</dbReference>
<dbReference type="PANTHER" id="PTHR43711">
    <property type="entry name" value="TWO-COMPONENT HISTIDINE KINASE"/>
    <property type="match status" value="1"/>
</dbReference>
<dbReference type="EC" id="2.7.13.3" evidence="2"/>
<organism evidence="7 8">
    <name type="scientific">candidate division WOR-1 bacterium RIFOXYC2_FULL_46_14</name>
    <dbReference type="NCBI Taxonomy" id="1802587"/>
    <lineage>
        <taxon>Bacteria</taxon>
        <taxon>Bacillati</taxon>
        <taxon>Saganbacteria</taxon>
    </lineage>
</organism>
<dbReference type="GO" id="GO:0004673">
    <property type="term" value="F:protein histidine kinase activity"/>
    <property type="evidence" value="ECO:0007669"/>
    <property type="project" value="UniProtKB-EC"/>
</dbReference>
<feature type="domain" description="Histidine kinase" evidence="6">
    <location>
        <begin position="358"/>
        <end position="466"/>
    </location>
</feature>
<keyword evidence="4" id="KW-0418">Kinase</keyword>
<comment type="catalytic activity">
    <reaction evidence="1">
        <text>ATP + protein L-histidine = ADP + protein N-phospho-L-histidine.</text>
        <dbReference type="EC" id="2.7.13.3"/>
    </reaction>
</comment>
<reference evidence="7 8" key="1">
    <citation type="journal article" date="2016" name="Nat. Commun.">
        <title>Thousands of microbial genomes shed light on interconnected biogeochemical processes in an aquifer system.</title>
        <authorList>
            <person name="Anantharaman K."/>
            <person name="Brown C.T."/>
            <person name="Hug L.A."/>
            <person name="Sharon I."/>
            <person name="Castelle C.J."/>
            <person name="Probst A.J."/>
            <person name="Thomas B.C."/>
            <person name="Singh A."/>
            <person name="Wilkins M.J."/>
            <person name="Karaoz U."/>
            <person name="Brodie E.L."/>
            <person name="Williams K.H."/>
            <person name="Hubbard S.S."/>
            <person name="Banfield J.F."/>
        </authorList>
    </citation>
    <scope>NUCLEOTIDE SEQUENCE [LARGE SCALE GENOMIC DNA]</scope>
</reference>
<keyword evidence="5" id="KW-0902">Two-component regulatory system</keyword>
<protein>
    <recommendedName>
        <fullName evidence="2">histidine kinase</fullName>
        <ecNumber evidence="2">2.7.13.3</ecNumber>
    </recommendedName>
</protein>
<dbReference type="Gene3D" id="3.30.565.10">
    <property type="entry name" value="Histidine kinase-like ATPase, C-terminal domain"/>
    <property type="match status" value="1"/>
</dbReference>
<dbReference type="AlphaFoldDB" id="A0A1F4U7X9"/>
<dbReference type="SUPFAM" id="SSF55874">
    <property type="entry name" value="ATPase domain of HSP90 chaperone/DNA topoisomerase II/histidine kinase"/>
    <property type="match status" value="1"/>
</dbReference>
<gene>
    <name evidence="7" type="ORF">A2438_02120</name>
</gene>
<sequence>MEPCLILFCNKSSPTQKNIEIYLKERGYINMRVTTQRRDVYSNALRFMSQFGGDARTAPSRAVVVSRMVHSFEGIFGVSRHACYSLLDQGRVRMDATNIPELIGESHYAEAAMPEGPLKLAMDIGGVVFVPTVFSPYCYFAIDDTGCLSEVPVEKYPLNGSVIGGYHSRYSGNFINPQENMNLFFTALSVPGTTFGVCRSDSFDCGQSVLLEGMEIGDLLNIAAIVGKFASNALADFLKNETTAQLAAFNKKKFDRARLLLQGIAHAMKNRLTPPIGHLQIGLEGNLEVAKDAIKRAVSFLFGTIEVVDLYAEPVKRGEFDIELNLAAVDDLKKIFSCLNDISGASFSAFSVPVFITDRNKLFDIVMELIMNAKKANPELDEEKKLRVDVKAETKDGRILFSVKDNGRGIKKEDLPRVFEPGFSTGGSGYGLAFFKSIVELLGGEMRVESEEGKGAAFYFTHPLDLKLPD</sequence>
<dbReference type="EMBL" id="MEUJ01000002">
    <property type="protein sequence ID" value="OGC41055.1"/>
    <property type="molecule type" value="Genomic_DNA"/>
</dbReference>
<evidence type="ECO:0000256" key="3">
    <source>
        <dbReference type="ARBA" id="ARBA00022679"/>
    </source>
</evidence>
<comment type="caution">
    <text evidence="7">The sequence shown here is derived from an EMBL/GenBank/DDBJ whole genome shotgun (WGS) entry which is preliminary data.</text>
</comment>